<reference evidence="14" key="1">
    <citation type="journal article" date="2023" name="Insect Mol. Biol.">
        <title>Genome sequencing provides insights into the evolution of gene families encoding plant cell wall-degrading enzymes in longhorned beetles.</title>
        <authorList>
            <person name="Shin N.R."/>
            <person name="Okamura Y."/>
            <person name="Kirsch R."/>
            <person name="Pauchet Y."/>
        </authorList>
    </citation>
    <scope>NUCLEOTIDE SEQUENCE</scope>
    <source>
        <strain evidence="14">AMC_N1</strain>
    </source>
</reference>
<keyword evidence="15" id="KW-1185">Reference proteome</keyword>
<keyword evidence="11 12" id="KW-0407">Ion channel</keyword>
<dbReference type="EMBL" id="JAPWTK010000007">
    <property type="protein sequence ID" value="KAJ8960853.1"/>
    <property type="molecule type" value="Genomic_DNA"/>
</dbReference>
<evidence type="ECO:0000256" key="12">
    <source>
        <dbReference type="RuleBase" id="RU000679"/>
    </source>
</evidence>
<sequence length="391" mass="45208">MLSKPVKTRFWKKPRKTLADVLKREAKEFCLQTALHGYRFIVLPKKVLLERQFIFYPLVTWSAVCVASLITAFVLLFIAWFNFQANPTVLITDSTHYAIWNYPFPAVTICDYNVISKKKALALAETLSTTRPKYAFQSFCFGIRKAEGRTPQEMAWDLRLLFQLVKYTDPDVPQENYTWIRNIVEENGLSIGDLLDELSPSCEELLTNCRWKGEPKRCEHLFERVLTTEGFCCSFNYYALRNHTFNRMIASKVPTKPRRVSACGHQTALEVTALINPSDYFAAHLPSFGHRILVHNPYQFPDWSWQEILSEINTLLLVSVSPTLTYSSADIRSLPIRSRGCLFTDEMNLDNFNGYNFHNCMMRCRMNLTISLCGCRPYYSGNGTRHFEQCA</sequence>
<dbReference type="AlphaFoldDB" id="A0AAV8ZA93"/>
<evidence type="ECO:0000313" key="15">
    <source>
        <dbReference type="Proteomes" id="UP001162162"/>
    </source>
</evidence>
<dbReference type="Gene3D" id="2.60.470.10">
    <property type="entry name" value="Acid-sensing ion channels like domains"/>
    <property type="match status" value="1"/>
</dbReference>
<evidence type="ECO:0000256" key="7">
    <source>
        <dbReference type="ARBA" id="ARBA00023053"/>
    </source>
</evidence>
<comment type="caution">
    <text evidence="14">The sequence shown here is derived from an EMBL/GenBank/DDBJ whole genome shotgun (WGS) entry which is preliminary data.</text>
</comment>
<name>A0AAV8ZA93_9CUCU</name>
<keyword evidence="3 12" id="KW-0813">Transport</keyword>
<dbReference type="Proteomes" id="UP001162162">
    <property type="component" value="Unassembled WGS sequence"/>
</dbReference>
<evidence type="ECO:0000256" key="9">
    <source>
        <dbReference type="ARBA" id="ARBA00023136"/>
    </source>
</evidence>
<evidence type="ECO:0000256" key="8">
    <source>
        <dbReference type="ARBA" id="ARBA00023065"/>
    </source>
</evidence>
<feature type="transmembrane region" description="Helical" evidence="13">
    <location>
        <begin position="53"/>
        <end position="81"/>
    </location>
</feature>
<keyword evidence="5 12" id="KW-0812">Transmembrane</keyword>
<keyword evidence="10 12" id="KW-0739">Sodium transport</keyword>
<proteinExistence type="inferred from homology"/>
<keyword evidence="6 13" id="KW-1133">Transmembrane helix</keyword>
<evidence type="ECO:0000256" key="5">
    <source>
        <dbReference type="ARBA" id="ARBA00022692"/>
    </source>
</evidence>
<comment type="subcellular location">
    <subcellularLocation>
        <location evidence="1">Membrane</location>
        <topology evidence="1">Multi-pass membrane protein</topology>
    </subcellularLocation>
</comment>
<dbReference type="PANTHER" id="PTHR11690">
    <property type="entry name" value="AMILORIDE-SENSITIVE SODIUM CHANNEL-RELATED"/>
    <property type="match status" value="1"/>
</dbReference>
<evidence type="ECO:0000256" key="11">
    <source>
        <dbReference type="ARBA" id="ARBA00023303"/>
    </source>
</evidence>
<dbReference type="GO" id="GO:0015280">
    <property type="term" value="F:ligand-gated sodium channel activity"/>
    <property type="evidence" value="ECO:0007669"/>
    <property type="project" value="TreeGrafter"/>
</dbReference>
<accession>A0AAV8ZA93</accession>
<keyword evidence="8 12" id="KW-0406">Ion transport</keyword>
<evidence type="ECO:0000256" key="4">
    <source>
        <dbReference type="ARBA" id="ARBA00022461"/>
    </source>
</evidence>
<organism evidence="14 15">
    <name type="scientific">Aromia moschata</name>
    <dbReference type="NCBI Taxonomy" id="1265417"/>
    <lineage>
        <taxon>Eukaryota</taxon>
        <taxon>Metazoa</taxon>
        <taxon>Ecdysozoa</taxon>
        <taxon>Arthropoda</taxon>
        <taxon>Hexapoda</taxon>
        <taxon>Insecta</taxon>
        <taxon>Pterygota</taxon>
        <taxon>Neoptera</taxon>
        <taxon>Endopterygota</taxon>
        <taxon>Coleoptera</taxon>
        <taxon>Polyphaga</taxon>
        <taxon>Cucujiformia</taxon>
        <taxon>Chrysomeloidea</taxon>
        <taxon>Cerambycidae</taxon>
        <taxon>Cerambycinae</taxon>
        <taxon>Callichromatini</taxon>
        <taxon>Aromia</taxon>
    </lineage>
</organism>
<comment type="similarity">
    <text evidence="2 12">Belongs to the amiloride-sensitive sodium channel (TC 1.A.6) family.</text>
</comment>
<keyword evidence="9 13" id="KW-0472">Membrane</keyword>
<dbReference type="PANTHER" id="PTHR11690:SF237">
    <property type="entry name" value="PICKPOCKET 16-RELATED"/>
    <property type="match status" value="1"/>
</dbReference>
<evidence type="ECO:0000256" key="6">
    <source>
        <dbReference type="ARBA" id="ARBA00022989"/>
    </source>
</evidence>
<evidence type="ECO:0000313" key="14">
    <source>
        <dbReference type="EMBL" id="KAJ8960853.1"/>
    </source>
</evidence>
<gene>
    <name evidence="14" type="ORF">NQ318_020151</name>
</gene>
<evidence type="ECO:0000256" key="10">
    <source>
        <dbReference type="ARBA" id="ARBA00023201"/>
    </source>
</evidence>
<evidence type="ECO:0000256" key="2">
    <source>
        <dbReference type="ARBA" id="ARBA00007193"/>
    </source>
</evidence>
<dbReference type="GO" id="GO:0005886">
    <property type="term" value="C:plasma membrane"/>
    <property type="evidence" value="ECO:0007669"/>
    <property type="project" value="TreeGrafter"/>
</dbReference>
<dbReference type="Pfam" id="PF00858">
    <property type="entry name" value="ASC"/>
    <property type="match status" value="1"/>
</dbReference>
<dbReference type="InterPro" id="IPR001873">
    <property type="entry name" value="ENaC"/>
</dbReference>
<keyword evidence="4 12" id="KW-0894">Sodium channel</keyword>
<evidence type="ECO:0000256" key="3">
    <source>
        <dbReference type="ARBA" id="ARBA00022448"/>
    </source>
</evidence>
<evidence type="ECO:0000256" key="1">
    <source>
        <dbReference type="ARBA" id="ARBA00004141"/>
    </source>
</evidence>
<protein>
    <submittedName>
        <fullName evidence="14">Uncharacterized protein</fullName>
    </submittedName>
</protein>
<keyword evidence="7" id="KW-0915">Sodium</keyword>
<evidence type="ECO:0000256" key="13">
    <source>
        <dbReference type="SAM" id="Phobius"/>
    </source>
</evidence>